<evidence type="ECO:0000256" key="1">
    <source>
        <dbReference type="ARBA" id="ARBA00001947"/>
    </source>
</evidence>
<keyword evidence="4" id="KW-1003">Cell membrane</keyword>
<keyword evidence="12 13" id="KW-0472">Membrane</keyword>
<evidence type="ECO:0000256" key="6">
    <source>
        <dbReference type="ARBA" id="ARBA00022692"/>
    </source>
</evidence>
<dbReference type="GO" id="GO:0008237">
    <property type="term" value="F:metallopeptidase activity"/>
    <property type="evidence" value="ECO:0007669"/>
    <property type="project" value="UniProtKB-KW"/>
</dbReference>
<name>A0P7N0_9PROT</name>
<evidence type="ECO:0000256" key="8">
    <source>
        <dbReference type="ARBA" id="ARBA00022801"/>
    </source>
</evidence>
<feature type="transmembrane region" description="Helical" evidence="13">
    <location>
        <begin position="95"/>
        <end position="116"/>
    </location>
</feature>
<feature type="transmembrane region" description="Helical" evidence="13">
    <location>
        <begin position="178"/>
        <end position="211"/>
    </location>
</feature>
<dbReference type="OrthoDB" id="9800627at2"/>
<evidence type="ECO:0000256" key="7">
    <source>
        <dbReference type="ARBA" id="ARBA00022723"/>
    </source>
</evidence>
<gene>
    <name evidence="14" type="ORF">MB2181_05665</name>
</gene>
<keyword evidence="10 13" id="KW-1133">Transmembrane helix</keyword>
<evidence type="ECO:0000256" key="10">
    <source>
        <dbReference type="ARBA" id="ARBA00022989"/>
    </source>
</evidence>
<evidence type="ECO:0000256" key="4">
    <source>
        <dbReference type="ARBA" id="ARBA00022475"/>
    </source>
</evidence>
<keyword evidence="15" id="KW-1185">Reference proteome</keyword>
<comment type="caution">
    <text evidence="14">The sequence shown here is derived from an EMBL/GenBank/DDBJ whole genome shotgun (WGS) entry which is preliminary data.</text>
</comment>
<evidence type="ECO:0000256" key="5">
    <source>
        <dbReference type="ARBA" id="ARBA00022670"/>
    </source>
</evidence>
<evidence type="ECO:0000256" key="11">
    <source>
        <dbReference type="ARBA" id="ARBA00023049"/>
    </source>
</evidence>
<evidence type="ECO:0000256" key="9">
    <source>
        <dbReference type="ARBA" id="ARBA00022833"/>
    </source>
</evidence>
<evidence type="ECO:0000256" key="3">
    <source>
        <dbReference type="ARBA" id="ARBA00007931"/>
    </source>
</evidence>
<evidence type="ECO:0000256" key="2">
    <source>
        <dbReference type="ARBA" id="ARBA00004651"/>
    </source>
</evidence>
<sequence>MDLTLVQKVSAYALPIIFAITVHEAAHGYAARYFGDMTAHYLKRITLNPIRHIDLVGTILIPALSVMLGGILFGWAKPVPVNFSNLRNPKKDMLWVAIAGPASNLIMAIFWTIILVRINLFPLEAAHFLSVMCYAGIQINLVLMVLNMIPLPPLDGGRVAVSLLPYPWSSHLAGLERYGFFILIFLLFSGILGKILTPLVGLSQSIIFIIFG</sequence>
<dbReference type="AlphaFoldDB" id="A0P7N0"/>
<proteinExistence type="inferred from homology"/>
<dbReference type="PANTHER" id="PTHR35864">
    <property type="entry name" value="ZINC METALLOPROTEASE MJ0611-RELATED"/>
    <property type="match status" value="1"/>
</dbReference>
<dbReference type="GO" id="GO:0006508">
    <property type="term" value="P:proteolysis"/>
    <property type="evidence" value="ECO:0007669"/>
    <property type="project" value="UniProtKB-KW"/>
</dbReference>
<comment type="cofactor">
    <cofactor evidence="1">
        <name>Zn(2+)</name>
        <dbReference type="ChEBI" id="CHEBI:29105"/>
    </cofactor>
</comment>
<protein>
    <submittedName>
        <fullName evidence="14">Peptidase M50</fullName>
    </submittedName>
</protein>
<dbReference type="EMBL" id="AAUX01000001">
    <property type="protein sequence ID" value="EAV47540.1"/>
    <property type="molecule type" value="Genomic_DNA"/>
</dbReference>
<dbReference type="InterPro" id="IPR052348">
    <property type="entry name" value="Metallopeptidase_M50B"/>
</dbReference>
<dbReference type="GO" id="GO:0005886">
    <property type="term" value="C:plasma membrane"/>
    <property type="evidence" value="ECO:0007669"/>
    <property type="project" value="UniProtKB-SubCell"/>
</dbReference>
<feature type="transmembrane region" description="Helical" evidence="13">
    <location>
        <begin position="55"/>
        <end position="75"/>
    </location>
</feature>
<keyword evidence="9" id="KW-0862">Zinc</keyword>
<keyword evidence="5" id="KW-0645">Protease</keyword>
<keyword evidence="8" id="KW-0378">Hydrolase</keyword>
<evidence type="ECO:0000313" key="15">
    <source>
        <dbReference type="Proteomes" id="UP000054262"/>
    </source>
</evidence>
<dbReference type="Proteomes" id="UP000054262">
    <property type="component" value="Unassembled WGS sequence"/>
</dbReference>
<evidence type="ECO:0000313" key="14">
    <source>
        <dbReference type="EMBL" id="EAV47540.1"/>
    </source>
</evidence>
<dbReference type="CDD" id="cd06158">
    <property type="entry name" value="S2P-M50_like_1"/>
    <property type="match status" value="1"/>
</dbReference>
<feature type="transmembrane region" description="Helical" evidence="13">
    <location>
        <begin position="128"/>
        <end position="149"/>
    </location>
</feature>
<evidence type="ECO:0000256" key="12">
    <source>
        <dbReference type="ARBA" id="ARBA00023136"/>
    </source>
</evidence>
<accession>A0P7N0</accession>
<keyword evidence="11" id="KW-0482">Metalloprotease</keyword>
<comment type="similarity">
    <text evidence="3">Belongs to the peptidase M50B family.</text>
</comment>
<organism evidence="14 15">
    <name type="scientific">Methylophilales bacterium HTCC2181</name>
    <dbReference type="NCBI Taxonomy" id="383631"/>
    <lineage>
        <taxon>Bacteria</taxon>
        <taxon>Pseudomonadati</taxon>
        <taxon>Pseudomonadota</taxon>
        <taxon>Betaproteobacteria</taxon>
        <taxon>Nitrosomonadales</taxon>
        <taxon>OM43 clade</taxon>
    </lineage>
</organism>
<dbReference type="PANTHER" id="PTHR35864:SF1">
    <property type="entry name" value="ZINC METALLOPROTEASE YWHC-RELATED"/>
    <property type="match status" value="1"/>
</dbReference>
<keyword evidence="7" id="KW-0479">Metal-binding</keyword>
<feature type="transmembrane region" description="Helical" evidence="13">
    <location>
        <begin position="12"/>
        <end position="34"/>
    </location>
</feature>
<comment type="subcellular location">
    <subcellularLocation>
        <location evidence="2">Cell membrane</location>
        <topology evidence="2">Multi-pass membrane protein</topology>
    </subcellularLocation>
</comment>
<keyword evidence="6 13" id="KW-0812">Transmembrane</keyword>
<dbReference type="GO" id="GO:0046872">
    <property type="term" value="F:metal ion binding"/>
    <property type="evidence" value="ECO:0007669"/>
    <property type="project" value="UniProtKB-KW"/>
</dbReference>
<dbReference type="InterPro" id="IPR044537">
    <property type="entry name" value="Rip2-like"/>
</dbReference>
<evidence type="ECO:0000256" key="13">
    <source>
        <dbReference type="SAM" id="Phobius"/>
    </source>
</evidence>
<reference evidence="14 15" key="1">
    <citation type="submission" date="2006-11" db="EMBL/GenBank/DDBJ databases">
        <authorList>
            <person name="Giovannoni S."/>
            <person name="Vergin K."/>
            <person name="Ferriera S."/>
            <person name="Johnson J."/>
            <person name="Kravitz S."/>
            <person name="Beeson K."/>
            <person name="Sutton G."/>
            <person name="Rogers Y.-H."/>
            <person name="Friedman R."/>
            <person name="Frazier M."/>
            <person name="Venter J.C."/>
        </authorList>
    </citation>
    <scope>NUCLEOTIDE SEQUENCE [LARGE SCALE GENOMIC DNA]</scope>
    <source>
        <strain evidence="14 15">HTCC2181</strain>
    </source>
</reference>